<dbReference type="Proteomes" id="UP001057455">
    <property type="component" value="Unassembled WGS sequence"/>
</dbReference>
<dbReference type="GO" id="GO:0000727">
    <property type="term" value="P:double-strand break repair via break-induced replication"/>
    <property type="evidence" value="ECO:0007669"/>
    <property type="project" value="TreeGrafter"/>
</dbReference>
<keyword evidence="7" id="KW-0539">Nucleus</keyword>
<dbReference type="SUPFAM" id="SSF52540">
    <property type="entry name" value="P-loop containing nucleoside triphosphate hydrolases"/>
    <property type="match status" value="1"/>
</dbReference>
<dbReference type="Gene3D" id="2.20.28.10">
    <property type="match status" value="1"/>
</dbReference>
<keyword evidence="3 6" id="KW-0547">Nucleotide-binding</keyword>
<keyword evidence="4 6" id="KW-0067">ATP-binding</keyword>
<dbReference type="InterPro" id="IPR041562">
    <property type="entry name" value="MCM_lid"/>
</dbReference>
<dbReference type="FunFam" id="3.40.50.300:FF:000826">
    <property type="entry name" value="Replicative DNA helicase Mcm"/>
    <property type="match status" value="1"/>
</dbReference>
<gene>
    <name evidence="10" type="ORF">BaOVIS_022140</name>
</gene>
<dbReference type="AlphaFoldDB" id="A0A9W5WV93"/>
<evidence type="ECO:0000256" key="1">
    <source>
        <dbReference type="ARBA" id="ARBA00008010"/>
    </source>
</evidence>
<dbReference type="InterPro" id="IPR031327">
    <property type="entry name" value="MCM"/>
</dbReference>
<dbReference type="SUPFAM" id="SSF50249">
    <property type="entry name" value="Nucleic acid-binding proteins"/>
    <property type="match status" value="1"/>
</dbReference>
<dbReference type="SMART" id="SM00350">
    <property type="entry name" value="MCM"/>
    <property type="match status" value="1"/>
</dbReference>
<comment type="subunit">
    <text evidence="7">Component of the MCM2-7 complex.</text>
</comment>
<dbReference type="GO" id="GO:0005524">
    <property type="term" value="F:ATP binding"/>
    <property type="evidence" value="ECO:0007669"/>
    <property type="project" value="UniProtKB-UniRule"/>
</dbReference>
<dbReference type="PROSITE" id="PS00847">
    <property type="entry name" value="MCM_1"/>
    <property type="match status" value="1"/>
</dbReference>
<feature type="compositionally biased region" description="Polar residues" evidence="8">
    <location>
        <begin position="1"/>
        <end position="19"/>
    </location>
</feature>
<dbReference type="Pfam" id="PF17207">
    <property type="entry name" value="MCM_OB"/>
    <property type="match status" value="1"/>
</dbReference>
<dbReference type="Gene3D" id="3.40.50.300">
    <property type="entry name" value="P-loop containing nucleotide triphosphate hydrolases"/>
    <property type="match status" value="1"/>
</dbReference>
<evidence type="ECO:0000256" key="2">
    <source>
        <dbReference type="ARBA" id="ARBA00022705"/>
    </source>
</evidence>
<dbReference type="PRINTS" id="PR01657">
    <property type="entry name" value="MCMFAMILY"/>
</dbReference>
<dbReference type="PRINTS" id="PR01660">
    <property type="entry name" value="MCMPROTEIN4"/>
</dbReference>
<organism evidence="10 11">
    <name type="scientific">Babesia ovis</name>
    <dbReference type="NCBI Taxonomy" id="5869"/>
    <lineage>
        <taxon>Eukaryota</taxon>
        <taxon>Sar</taxon>
        <taxon>Alveolata</taxon>
        <taxon>Apicomplexa</taxon>
        <taxon>Aconoidasida</taxon>
        <taxon>Piroplasmida</taxon>
        <taxon>Babesiidae</taxon>
        <taxon>Babesia</taxon>
    </lineage>
</organism>
<keyword evidence="5 6" id="KW-0238">DNA-binding</keyword>
<dbReference type="PANTHER" id="PTHR11630:SF66">
    <property type="entry name" value="DNA REPLICATION LICENSING FACTOR MCM4"/>
    <property type="match status" value="1"/>
</dbReference>
<sequence length="856" mass="96293">MDSSPSNETPLEPIIQSSDRGGVSFERGNLSMRRRMTLDGSDQYTGSRGPTQYTQYGKTPNVIRRIRAARSDIGDMGRELFMQPDEIRRLPYLLDARIDEVQTRFSTFLREFRLEDFIGIITPTDEDYELLDKREKFGSQWSAVYYGLKMLLYIDHHFGSATTDNTDSALNVMRRYEVNLLHVKAFDYLLYTLLIKYPADCVSELDRVLQNFFEELTTDYLGETGVVIDHGQMQWNPRVRLYGKAEVDYASLLGPRDIDTLVSLKGIVVRCSDVIPEMTMAAFRCLGQMKTGVNALEKCTQETYDYVIQGEVNEPTSCTKCRNRNCFELWHNMCCFASKQLIKLIELPQSSSEAPQSVIVYAYDDLIDSAMPGDKVEITGIFKTSAIRVNPRMRTCNSIYRTFINALHIRLEESSKNRMVAMPKSLSSAERVALSYSQEIVNEIMRLSKCPNIYDLLVKSFAPSIQGHDDVKRGLLCQLFGASVDKSSRMRSQINVLLCGDPSTSKSQMLRYVHMLAPRGVYTSGKGSSQVGLTAYVRKDVETHEYVLESGAVVLSDGGICCIDEFDKMDDFAKAILHEVMEQQTVTIAKAGIVATLNARTAILASANPINSRYDKRKAVVENINLAPSLFSRFDLIYLVLDCIEPNEDKTIAKRLCNSFAGTDDESPPIDSVTLSRYISYARANCNPYLTPESRQIIVSEYLKLRVSEGYTSKLPCASARQLEGLIRLSQALAKMKLSPKVSSADAREAARLMKATTFQSLIDPISGKIDFDQLATGLTAAAAKRTEVLCEEILSAISFITTSEPIASTDAIYERCKSQYRLKGEYLERRQLMDAMDKLIEENKIAKHQNGFKAL</sequence>
<dbReference type="GO" id="GO:0016787">
    <property type="term" value="F:hydrolase activity"/>
    <property type="evidence" value="ECO:0007669"/>
    <property type="project" value="UniProtKB-KW"/>
</dbReference>
<name>A0A9W5WV93_BABOV</name>
<evidence type="ECO:0000256" key="8">
    <source>
        <dbReference type="SAM" id="MobiDB-lite"/>
    </source>
</evidence>
<reference evidence="10" key="1">
    <citation type="submission" date="2019-12" db="EMBL/GenBank/DDBJ databases">
        <title>Genome sequence of Babesia ovis.</title>
        <authorList>
            <person name="Yamagishi J."/>
            <person name="Sevinc F."/>
            <person name="Xuan X."/>
        </authorList>
    </citation>
    <scope>NUCLEOTIDE SEQUENCE</scope>
    <source>
        <strain evidence="10">Selcuk</strain>
    </source>
</reference>
<feature type="domain" description="MCM C-terminal AAA(+) ATPase" evidence="9">
    <location>
        <begin position="453"/>
        <end position="656"/>
    </location>
</feature>
<dbReference type="Gene3D" id="2.40.50.140">
    <property type="entry name" value="Nucleic acid-binding proteins"/>
    <property type="match status" value="1"/>
</dbReference>
<dbReference type="GO" id="GO:0042555">
    <property type="term" value="C:MCM complex"/>
    <property type="evidence" value="ECO:0007669"/>
    <property type="project" value="UniProtKB-UniRule"/>
</dbReference>
<dbReference type="PROSITE" id="PS50051">
    <property type="entry name" value="MCM_2"/>
    <property type="match status" value="1"/>
</dbReference>
<evidence type="ECO:0000259" key="9">
    <source>
        <dbReference type="PROSITE" id="PS50051"/>
    </source>
</evidence>
<dbReference type="PANTHER" id="PTHR11630">
    <property type="entry name" value="DNA REPLICATION LICENSING FACTOR MCM FAMILY MEMBER"/>
    <property type="match status" value="1"/>
</dbReference>
<dbReference type="OrthoDB" id="10251574at2759"/>
<evidence type="ECO:0000313" key="10">
    <source>
        <dbReference type="EMBL" id="GFE54810.1"/>
    </source>
</evidence>
<dbReference type="InterPro" id="IPR012340">
    <property type="entry name" value="NA-bd_OB-fold"/>
</dbReference>
<accession>A0A9W5WV93</accession>
<dbReference type="GO" id="GO:0003697">
    <property type="term" value="F:single-stranded DNA binding"/>
    <property type="evidence" value="ECO:0007669"/>
    <property type="project" value="TreeGrafter"/>
</dbReference>
<keyword evidence="7" id="KW-0378">Hydrolase</keyword>
<evidence type="ECO:0000256" key="4">
    <source>
        <dbReference type="ARBA" id="ARBA00022840"/>
    </source>
</evidence>
<evidence type="ECO:0000256" key="7">
    <source>
        <dbReference type="RuleBase" id="RU368062"/>
    </source>
</evidence>
<dbReference type="Pfam" id="PF00493">
    <property type="entry name" value="MCM"/>
    <property type="match status" value="1"/>
</dbReference>
<protein>
    <recommendedName>
        <fullName evidence="7">DNA replication licensing factor MCM4</fullName>
        <ecNumber evidence="7">3.6.4.12</ecNumber>
    </recommendedName>
</protein>
<keyword evidence="11" id="KW-1185">Reference proteome</keyword>
<dbReference type="GO" id="GO:1902975">
    <property type="term" value="P:mitotic DNA replication initiation"/>
    <property type="evidence" value="ECO:0007669"/>
    <property type="project" value="TreeGrafter"/>
</dbReference>
<evidence type="ECO:0000256" key="5">
    <source>
        <dbReference type="ARBA" id="ARBA00023125"/>
    </source>
</evidence>
<feature type="region of interest" description="Disordered" evidence="8">
    <location>
        <begin position="1"/>
        <end position="25"/>
    </location>
</feature>
<dbReference type="InterPro" id="IPR001208">
    <property type="entry name" value="MCM_dom"/>
</dbReference>
<comment type="function">
    <text evidence="7">Acts as component of the MCM2-7 complex (MCM complex) which is the replicative helicase essential for 'once per cell cycle' DNA replication initiation and elongation in eukaryotic cells. The active ATPase sites in the MCM2-7 ring are formed through the interaction surfaces of two neighboring subunits such that a critical structure of a conserved arginine finger motif is provided in trans relative to the ATP-binding site of the Walker A box of the adjacent subunit. The six ATPase active sites, however, are likely to contribute differentially to the complex helicase activity.</text>
</comment>
<dbReference type="InterPro" id="IPR018525">
    <property type="entry name" value="MCM_CS"/>
</dbReference>
<keyword evidence="2 7" id="KW-0235">DNA replication</keyword>
<dbReference type="EC" id="3.6.4.12" evidence="7"/>
<evidence type="ECO:0000256" key="3">
    <source>
        <dbReference type="ARBA" id="ARBA00022741"/>
    </source>
</evidence>
<evidence type="ECO:0000313" key="11">
    <source>
        <dbReference type="Proteomes" id="UP001057455"/>
    </source>
</evidence>
<comment type="catalytic activity">
    <reaction evidence="7">
        <text>ATP + H2O = ADP + phosphate + H(+)</text>
        <dbReference type="Rhea" id="RHEA:13065"/>
        <dbReference type="ChEBI" id="CHEBI:15377"/>
        <dbReference type="ChEBI" id="CHEBI:15378"/>
        <dbReference type="ChEBI" id="CHEBI:30616"/>
        <dbReference type="ChEBI" id="CHEBI:43474"/>
        <dbReference type="ChEBI" id="CHEBI:456216"/>
        <dbReference type="EC" id="3.6.4.12"/>
    </reaction>
</comment>
<dbReference type="InterPro" id="IPR033762">
    <property type="entry name" value="MCM_OB"/>
</dbReference>
<dbReference type="EMBL" id="BLIY01000017">
    <property type="protein sequence ID" value="GFE54810.1"/>
    <property type="molecule type" value="Genomic_DNA"/>
</dbReference>
<dbReference type="InterPro" id="IPR027417">
    <property type="entry name" value="P-loop_NTPase"/>
</dbReference>
<dbReference type="GO" id="GO:0005634">
    <property type="term" value="C:nucleus"/>
    <property type="evidence" value="ECO:0007669"/>
    <property type="project" value="TreeGrafter"/>
</dbReference>
<comment type="similarity">
    <text evidence="1 6">Belongs to the MCM family.</text>
</comment>
<dbReference type="Pfam" id="PF17855">
    <property type="entry name" value="MCM_lid"/>
    <property type="match status" value="1"/>
</dbReference>
<dbReference type="InterPro" id="IPR008047">
    <property type="entry name" value="MCM_4"/>
</dbReference>
<proteinExistence type="inferred from homology"/>
<evidence type="ECO:0000256" key="6">
    <source>
        <dbReference type="RuleBase" id="RU004070"/>
    </source>
</evidence>
<dbReference type="GO" id="GO:0017116">
    <property type="term" value="F:single-stranded DNA helicase activity"/>
    <property type="evidence" value="ECO:0007669"/>
    <property type="project" value="TreeGrafter"/>
</dbReference>
<comment type="caution">
    <text evidence="10">The sequence shown here is derived from an EMBL/GenBank/DDBJ whole genome shotgun (WGS) entry which is preliminary data.</text>
</comment>
<keyword evidence="7" id="KW-0347">Helicase</keyword>
<dbReference type="GO" id="GO:0006271">
    <property type="term" value="P:DNA strand elongation involved in DNA replication"/>
    <property type="evidence" value="ECO:0007669"/>
    <property type="project" value="TreeGrafter"/>
</dbReference>